<sequence length="325" mass="34352">MSRRGTATIIGLVFPLLAALTGCSALGDSESSASAGGKVEKSSIKISVMPTTDVAPFHLAMKRGYFKAEGIDDVKISNAPSGGASVTKLTSGEVDIAYSSYTPFYVAKAKGVLDLKFVADASSAGPKSTVVVALPTSSVRTPADLAGKRVAVTARNTISDLLTMATLKIQDVPYQTIKWVEIPFPQTAAKLASREVDAAFLTEPWITHAAKTTGAVPVIDVATGPTANFPTAGYASTGKFTSENPKTVAAFQRAMKRATDESRDRSVVEPLLVEFAGVDHDIAKLATLLDFQSAMDATRMQRVPDLLLEFKVIDKKIDVAPLLVK</sequence>
<dbReference type="PANTHER" id="PTHR30024">
    <property type="entry name" value="ALIPHATIC SULFONATES-BINDING PROTEIN-RELATED"/>
    <property type="match status" value="1"/>
</dbReference>
<keyword evidence="7" id="KW-1185">Reference proteome</keyword>
<dbReference type="PANTHER" id="PTHR30024:SF47">
    <property type="entry name" value="TAURINE-BINDING PERIPLASMIC PROTEIN"/>
    <property type="match status" value="1"/>
</dbReference>
<dbReference type="Pfam" id="PF09084">
    <property type="entry name" value="NMT1"/>
    <property type="match status" value="1"/>
</dbReference>
<dbReference type="OrthoDB" id="8892982at2"/>
<accession>A0A4Q7KVL8</accession>
<dbReference type="PROSITE" id="PS51257">
    <property type="entry name" value="PROKAR_LIPOPROTEIN"/>
    <property type="match status" value="1"/>
</dbReference>
<proteinExistence type="inferred from homology"/>
<dbReference type="Proteomes" id="UP000294257">
    <property type="component" value="Unassembled WGS sequence"/>
</dbReference>
<keyword evidence="3 4" id="KW-0732">Signal</keyword>
<evidence type="ECO:0000256" key="2">
    <source>
        <dbReference type="ARBA" id="ARBA00010742"/>
    </source>
</evidence>
<dbReference type="GO" id="GO:0042597">
    <property type="term" value="C:periplasmic space"/>
    <property type="evidence" value="ECO:0007669"/>
    <property type="project" value="UniProtKB-SubCell"/>
</dbReference>
<feature type="domain" description="Solute-binding protein family 3/N-terminal" evidence="5">
    <location>
        <begin position="43"/>
        <end position="270"/>
    </location>
</feature>
<feature type="signal peptide" evidence="4">
    <location>
        <begin position="1"/>
        <end position="18"/>
    </location>
</feature>
<dbReference type="Gene3D" id="3.40.190.10">
    <property type="entry name" value="Periplasmic binding protein-like II"/>
    <property type="match status" value="2"/>
</dbReference>
<feature type="chain" id="PRO_5039496872" evidence="4">
    <location>
        <begin position="19"/>
        <end position="325"/>
    </location>
</feature>
<evidence type="ECO:0000313" key="7">
    <source>
        <dbReference type="Proteomes" id="UP000294257"/>
    </source>
</evidence>
<name>A0A4Q7KVL8_9PSEU</name>
<evidence type="ECO:0000256" key="1">
    <source>
        <dbReference type="ARBA" id="ARBA00004418"/>
    </source>
</evidence>
<evidence type="ECO:0000256" key="4">
    <source>
        <dbReference type="SAM" id="SignalP"/>
    </source>
</evidence>
<protein>
    <submittedName>
        <fullName evidence="6">NitT/TauT family transport system substrate-binding protein</fullName>
    </submittedName>
</protein>
<dbReference type="InterPro" id="IPR001638">
    <property type="entry name" value="Solute-binding_3/MltF_N"/>
</dbReference>
<evidence type="ECO:0000313" key="6">
    <source>
        <dbReference type="EMBL" id="RZS41069.1"/>
    </source>
</evidence>
<dbReference type="RefSeq" id="WP_130344029.1">
    <property type="nucleotide sequence ID" value="NZ_SGWQ01000003.1"/>
</dbReference>
<evidence type="ECO:0000259" key="5">
    <source>
        <dbReference type="SMART" id="SM00062"/>
    </source>
</evidence>
<organism evidence="6 7">
    <name type="scientific">Herbihabitans rhizosphaerae</name>
    <dbReference type="NCBI Taxonomy" id="1872711"/>
    <lineage>
        <taxon>Bacteria</taxon>
        <taxon>Bacillati</taxon>
        <taxon>Actinomycetota</taxon>
        <taxon>Actinomycetes</taxon>
        <taxon>Pseudonocardiales</taxon>
        <taxon>Pseudonocardiaceae</taxon>
        <taxon>Herbihabitans</taxon>
    </lineage>
</organism>
<comment type="subcellular location">
    <subcellularLocation>
        <location evidence="1">Periplasm</location>
    </subcellularLocation>
</comment>
<comment type="similarity">
    <text evidence="2">Belongs to the bacterial solute-binding protein SsuA/TauA family.</text>
</comment>
<gene>
    <name evidence="6" type="ORF">EV193_103387</name>
</gene>
<comment type="caution">
    <text evidence="6">The sequence shown here is derived from an EMBL/GenBank/DDBJ whole genome shotgun (WGS) entry which is preliminary data.</text>
</comment>
<dbReference type="AlphaFoldDB" id="A0A4Q7KVL8"/>
<dbReference type="InterPro" id="IPR015168">
    <property type="entry name" value="SsuA/THI5"/>
</dbReference>
<dbReference type="SMART" id="SM00062">
    <property type="entry name" value="PBPb"/>
    <property type="match status" value="1"/>
</dbReference>
<reference evidence="6 7" key="1">
    <citation type="submission" date="2019-02" db="EMBL/GenBank/DDBJ databases">
        <title>Genomic Encyclopedia of Type Strains, Phase IV (KMG-IV): sequencing the most valuable type-strain genomes for metagenomic binning, comparative biology and taxonomic classification.</title>
        <authorList>
            <person name="Goeker M."/>
        </authorList>
    </citation>
    <scope>NUCLEOTIDE SEQUENCE [LARGE SCALE GENOMIC DNA]</scope>
    <source>
        <strain evidence="6 7">DSM 101727</strain>
    </source>
</reference>
<dbReference type="EMBL" id="SGWQ01000003">
    <property type="protein sequence ID" value="RZS41069.1"/>
    <property type="molecule type" value="Genomic_DNA"/>
</dbReference>
<dbReference type="SUPFAM" id="SSF53850">
    <property type="entry name" value="Periplasmic binding protein-like II"/>
    <property type="match status" value="1"/>
</dbReference>
<evidence type="ECO:0000256" key="3">
    <source>
        <dbReference type="ARBA" id="ARBA00022729"/>
    </source>
</evidence>